<evidence type="ECO:0000256" key="2">
    <source>
        <dbReference type="ARBA" id="ARBA00022801"/>
    </source>
</evidence>
<feature type="chain" id="PRO_5039365612" evidence="6">
    <location>
        <begin position="18"/>
        <end position="385"/>
    </location>
</feature>
<dbReference type="PROSITE" id="PS51764">
    <property type="entry name" value="GH26"/>
    <property type="match status" value="1"/>
</dbReference>
<protein>
    <submittedName>
        <fullName evidence="8">Beta-mannanase</fullName>
    </submittedName>
</protein>
<proteinExistence type="inferred from homology"/>
<name>A0A1M7QE99_9ACTN</name>
<feature type="active site" description="Nucleophile" evidence="4">
    <location>
        <position position="288"/>
    </location>
</feature>
<dbReference type="PANTHER" id="PTHR40079:SF4">
    <property type="entry name" value="GH26 DOMAIN-CONTAINING PROTEIN-RELATED"/>
    <property type="match status" value="1"/>
</dbReference>
<organism evidence="8 9">
    <name type="scientific">Actinacidiphila paucisporea</name>
    <dbReference type="NCBI Taxonomy" id="310782"/>
    <lineage>
        <taxon>Bacteria</taxon>
        <taxon>Bacillati</taxon>
        <taxon>Actinomycetota</taxon>
        <taxon>Actinomycetes</taxon>
        <taxon>Kitasatosporales</taxon>
        <taxon>Streptomycetaceae</taxon>
        <taxon>Actinacidiphila</taxon>
    </lineage>
</organism>
<keyword evidence="2 4" id="KW-0378">Hydrolase</keyword>
<dbReference type="InterPro" id="IPR017853">
    <property type="entry name" value="GH"/>
</dbReference>
<dbReference type="Pfam" id="PF02156">
    <property type="entry name" value="Glyco_hydro_26"/>
    <property type="match status" value="1"/>
</dbReference>
<accession>A0A1M7QE99</accession>
<dbReference type="PANTHER" id="PTHR40079">
    <property type="entry name" value="MANNAN ENDO-1,4-BETA-MANNOSIDASE E-RELATED"/>
    <property type="match status" value="1"/>
</dbReference>
<dbReference type="EMBL" id="FRBI01000033">
    <property type="protein sequence ID" value="SHN29183.1"/>
    <property type="molecule type" value="Genomic_DNA"/>
</dbReference>
<evidence type="ECO:0000256" key="5">
    <source>
        <dbReference type="SAM" id="MobiDB-lite"/>
    </source>
</evidence>
<keyword evidence="9" id="KW-1185">Reference proteome</keyword>
<evidence type="ECO:0000256" key="3">
    <source>
        <dbReference type="ARBA" id="ARBA00023295"/>
    </source>
</evidence>
<dbReference type="InterPro" id="IPR000805">
    <property type="entry name" value="Glyco_hydro_26"/>
</dbReference>
<keyword evidence="3 4" id="KW-0326">Glycosidase</keyword>
<dbReference type="SUPFAM" id="SSF51445">
    <property type="entry name" value="(Trans)glycosidases"/>
    <property type="match status" value="1"/>
</dbReference>
<dbReference type="STRING" id="310782.SAMN05216499_13317"/>
<evidence type="ECO:0000259" key="7">
    <source>
        <dbReference type="PROSITE" id="PS51764"/>
    </source>
</evidence>
<sequence>MAVNAVLLSALSYAVYAAVVSNAQNTGYSGLGGPPSSPGVLERLKGKDGPTVPSKDQFLHPDGIYYGAATKLAPYDAREVEQLTTDAGGIRPTMASYFLSWNQKFNPASITAAYAHGTLPVLTWEPWQGGSMNPKPDEILKSNIDQPAYRLANITAGRFDTYITQTAEAIAAAKWPVVLRFAHEMNGVWYPWSERVNGNHAGDYVKAWRHVHDLFQQAGATNVIWAWAPNIIRPAPGVKLSPLYPGDAYVDWVGMTGYGVREKTPETTFGPTIKRIQAFTDKPIVIMETGAQIDSSQLSWVTSFFPWLTRNPEVIGFIWTEKDRTTGANADWRFTSSAAEKEAYQAGLATLHLTTGQPATTTSTAPTSPAGSAASPSASSTGSTP</sequence>
<evidence type="ECO:0000256" key="1">
    <source>
        <dbReference type="ARBA" id="ARBA00007754"/>
    </source>
</evidence>
<dbReference type="Proteomes" id="UP000184111">
    <property type="component" value="Unassembled WGS sequence"/>
</dbReference>
<keyword evidence="6" id="KW-0732">Signal</keyword>
<feature type="region of interest" description="Disordered" evidence="5">
    <location>
        <begin position="355"/>
        <end position="385"/>
    </location>
</feature>
<feature type="active site" description="Proton donor" evidence="4">
    <location>
        <position position="184"/>
    </location>
</feature>
<evidence type="ECO:0000256" key="4">
    <source>
        <dbReference type="PROSITE-ProRule" id="PRU01100"/>
    </source>
</evidence>
<evidence type="ECO:0000313" key="9">
    <source>
        <dbReference type="Proteomes" id="UP000184111"/>
    </source>
</evidence>
<dbReference type="Gene3D" id="3.20.20.80">
    <property type="entry name" value="Glycosidases"/>
    <property type="match status" value="1"/>
</dbReference>
<dbReference type="GO" id="GO:0006080">
    <property type="term" value="P:substituted mannan metabolic process"/>
    <property type="evidence" value="ECO:0007669"/>
    <property type="project" value="InterPro"/>
</dbReference>
<evidence type="ECO:0000256" key="6">
    <source>
        <dbReference type="SAM" id="SignalP"/>
    </source>
</evidence>
<evidence type="ECO:0000313" key="8">
    <source>
        <dbReference type="EMBL" id="SHN29183.1"/>
    </source>
</evidence>
<feature type="domain" description="GH26" evidence="7">
    <location>
        <begin position="35"/>
        <end position="347"/>
    </location>
</feature>
<gene>
    <name evidence="8" type="ORF">SAMN05216499_13317</name>
</gene>
<dbReference type="AlphaFoldDB" id="A0A1M7QE99"/>
<reference evidence="8 9" key="1">
    <citation type="submission" date="2016-11" db="EMBL/GenBank/DDBJ databases">
        <authorList>
            <person name="Jaros S."/>
            <person name="Januszkiewicz K."/>
            <person name="Wedrychowicz H."/>
        </authorList>
    </citation>
    <scope>NUCLEOTIDE SEQUENCE [LARGE SCALE GENOMIC DNA]</scope>
    <source>
        <strain evidence="8 9">CGMCC 4.2025</strain>
    </source>
</reference>
<feature type="signal peptide" evidence="6">
    <location>
        <begin position="1"/>
        <end position="17"/>
    </location>
</feature>
<dbReference type="InterPro" id="IPR022790">
    <property type="entry name" value="GH26_dom"/>
</dbReference>
<dbReference type="GO" id="GO:0016985">
    <property type="term" value="F:mannan endo-1,4-beta-mannosidase activity"/>
    <property type="evidence" value="ECO:0007669"/>
    <property type="project" value="InterPro"/>
</dbReference>
<comment type="similarity">
    <text evidence="1 4">Belongs to the glycosyl hydrolase 26 family.</text>
</comment>